<organism evidence="2 3">
    <name type="scientific">Mariniflexile aquimaris</name>
    <dbReference type="NCBI Taxonomy" id="881009"/>
    <lineage>
        <taxon>Bacteria</taxon>
        <taxon>Pseudomonadati</taxon>
        <taxon>Bacteroidota</taxon>
        <taxon>Flavobacteriia</taxon>
        <taxon>Flavobacteriales</taxon>
        <taxon>Flavobacteriaceae</taxon>
        <taxon>Mariniflexile</taxon>
    </lineage>
</organism>
<dbReference type="InterPro" id="IPR025366">
    <property type="entry name" value="DUF4270"/>
</dbReference>
<reference evidence="3" key="1">
    <citation type="journal article" date="2019" name="Int. J. Syst. Evol. Microbiol.">
        <title>The Global Catalogue of Microorganisms (GCM) 10K type strain sequencing project: providing services to taxonomists for standard genome sequencing and annotation.</title>
        <authorList>
            <consortium name="The Broad Institute Genomics Platform"/>
            <consortium name="The Broad Institute Genome Sequencing Center for Infectious Disease"/>
            <person name="Wu L."/>
            <person name="Ma J."/>
        </authorList>
    </citation>
    <scope>NUCLEOTIDE SEQUENCE [LARGE SCALE GENOMIC DNA]</scope>
    <source>
        <strain evidence="3">CCUG 60529</strain>
    </source>
</reference>
<dbReference type="EMBL" id="JBHTIB010000002">
    <property type="protein sequence ID" value="MFD0834565.1"/>
    <property type="molecule type" value="Genomic_DNA"/>
</dbReference>
<proteinExistence type="predicted"/>
<dbReference type="RefSeq" id="WP_379938953.1">
    <property type="nucleotide sequence ID" value="NZ_JBHTIB010000002.1"/>
</dbReference>
<keyword evidence="3" id="KW-1185">Reference proteome</keyword>
<protein>
    <submittedName>
        <fullName evidence="2">DUF4270 domain-containing protein</fullName>
    </submittedName>
</protein>
<evidence type="ECO:0000256" key="1">
    <source>
        <dbReference type="SAM" id="SignalP"/>
    </source>
</evidence>
<keyword evidence="1" id="KW-0732">Signal</keyword>
<comment type="caution">
    <text evidence="2">The sequence shown here is derived from an EMBL/GenBank/DDBJ whole genome shotgun (WGS) entry which is preliminary data.</text>
</comment>
<name>A0ABW3BNI2_9FLAO</name>
<feature type="signal peptide" evidence="1">
    <location>
        <begin position="1"/>
        <end position="23"/>
    </location>
</feature>
<evidence type="ECO:0000313" key="2">
    <source>
        <dbReference type="EMBL" id="MFD0834565.1"/>
    </source>
</evidence>
<dbReference type="Pfam" id="PF14092">
    <property type="entry name" value="DUF4270"/>
    <property type="match status" value="1"/>
</dbReference>
<gene>
    <name evidence="2" type="ORF">ACFQ0I_02210</name>
</gene>
<accession>A0ABW3BNI2</accession>
<dbReference type="PROSITE" id="PS51257">
    <property type="entry name" value="PROKAR_LIPOPROTEIN"/>
    <property type="match status" value="1"/>
</dbReference>
<dbReference type="Proteomes" id="UP001597011">
    <property type="component" value="Unassembled WGS sequence"/>
</dbReference>
<evidence type="ECO:0000313" key="3">
    <source>
        <dbReference type="Proteomes" id="UP001597011"/>
    </source>
</evidence>
<feature type="chain" id="PRO_5045968393" evidence="1">
    <location>
        <begin position="24"/>
        <end position="565"/>
    </location>
</feature>
<sequence>MRKTIKALKFSFVLLGFVTFFLACDKDFTILESDVLGKENSNFFTDKETLQILAHNKQLSALQINGLSSSLLGAYKDPAYGLTTASIITQLTPSTLSPDFGDNTVIDSVVLSIPYYYRAITDSTYTIKDSLYGSSPIKLSIYKNNYFLRDFDPSSTIGQTQPYYSKADGSVNTTDNFALNGTTVINFDDQKSDLIYSTPSFTPSDKRIKLYTFDTDNSIKETTYLTPAFRTKLDTNFWKQTIIDKEGDIVLSNVNNFNNYFRGLYFKAEAIGGEGNMILLNLASSSANITIHYSKDSTVENERVQGTYVLRFTGNILNTFINNYNSDYKLALQNINTTAGDEKLYLKGAEGSLAVVDLFSGVKEYTVNNVTTSISALEYFKKTYRKTDANGNYVTDASTGDFILKRLINDAQLTVYEDETINTGGDTEYHKYDRLYAYDIKNNTSIIDYFVDPTSNTATPYFSRYSHLGLRQTNEDTGLSKYKIRLTQHLINILVKDSTNTKIGLTLSTNVNGTANAKILNSSDEVTGVPANSIITTRGSRVYGTNVNVPENKRLKLEIFYTEPK</sequence>